<keyword evidence="1 3" id="KW-0547">Nucleotide-binding</keyword>
<reference evidence="6" key="2">
    <citation type="submission" date="2021-01" db="EMBL/GenBank/DDBJ databases">
        <authorList>
            <person name="Kaushik A."/>
        </authorList>
    </citation>
    <scope>NUCLEOTIDE SEQUENCE</scope>
    <source>
        <strain evidence="6">AG1-1A</strain>
    </source>
</reference>
<comment type="caution">
    <text evidence="7">The sequence shown here is derived from an EMBL/GenBank/DDBJ whole genome shotgun (WGS) entry which is preliminary data.</text>
</comment>
<feature type="compositionally biased region" description="Low complexity" evidence="4">
    <location>
        <begin position="533"/>
        <end position="546"/>
    </location>
</feature>
<feature type="compositionally biased region" description="Low complexity" evidence="4">
    <location>
        <begin position="1028"/>
        <end position="1045"/>
    </location>
</feature>
<dbReference type="EMBL" id="CAJMWR010001837">
    <property type="protein sequence ID" value="CAE6435633.1"/>
    <property type="molecule type" value="Genomic_DNA"/>
</dbReference>
<evidence type="ECO:0000313" key="8">
    <source>
        <dbReference type="Proteomes" id="UP000650582"/>
    </source>
</evidence>
<dbReference type="SMART" id="SM00220">
    <property type="entry name" value="S_TKc"/>
    <property type="match status" value="1"/>
</dbReference>
<feature type="region of interest" description="Disordered" evidence="4">
    <location>
        <begin position="842"/>
        <end position="909"/>
    </location>
</feature>
<proteinExistence type="predicted"/>
<feature type="compositionally biased region" description="Low complexity" evidence="4">
    <location>
        <begin position="1056"/>
        <end position="1066"/>
    </location>
</feature>
<keyword evidence="2 3" id="KW-0067">ATP-binding</keyword>
<evidence type="ECO:0000256" key="4">
    <source>
        <dbReference type="SAM" id="MobiDB-lite"/>
    </source>
</evidence>
<organism evidence="7 8">
    <name type="scientific">Rhizoctonia solani</name>
    <dbReference type="NCBI Taxonomy" id="456999"/>
    <lineage>
        <taxon>Eukaryota</taxon>
        <taxon>Fungi</taxon>
        <taxon>Dikarya</taxon>
        <taxon>Basidiomycota</taxon>
        <taxon>Agaricomycotina</taxon>
        <taxon>Agaricomycetes</taxon>
        <taxon>Cantharellales</taxon>
        <taxon>Ceratobasidiaceae</taxon>
        <taxon>Rhizoctonia</taxon>
    </lineage>
</organism>
<dbReference type="SUPFAM" id="SSF56112">
    <property type="entry name" value="Protein kinase-like (PK-like)"/>
    <property type="match status" value="1"/>
</dbReference>
<dbReference type="GO" id="GO:0005524">
    <property type="term" value="F:ATP binding"/>
    <property type="evidence" value="ECO:0007669"/>
    <property type="project" value="UniProtKB-UniRule"/>
</dbReference>
<feature type="compositionally biased region" description="Polar residues" evidence="4">
    <location>
        <begin position="1005"/>
        <end position="1021"/>
    </location>
</feature>
<feature type="compositionally biased region" description="Acidic residues" evidence="4">
    <location>
        <begin position="1219"/>
        <end position="1231"/>
    </location>
</feature>
<feature type="compositionally biased region" description="Polar residues" evidence="4">
    <location>
        <begin position="894"/>
        <end position="906"/>
    </location>
</feature>
<feature type="compositionally biased region" description="Polar residues" evidence="4">
    <location>
        <begin position="942"/>
        <end position="951"/>
    </location>
</feature>
<keyword evidence="7" id="KW-0808">Transferase</keyword>
<evidence type="ECO:0000256" key="3">
    <source>
        <dbReference type="PROSITE-ProRule" id="PRU10141"/>
    </source>
</evidence>
<dbReference type="InterPro" id="IPR017441">
    <property type="entry name" value="Protein_kinase_ATP_BS"/>
</dbReference>
<feature type="compositionally biased region" description="Basic and acidic residues" evidence="4">
    <location>
        <begin position="635"/>
        <end position="647"/>
    </location>
</feature>
<feature type="compositionally biased region" description="Low complexity" evidence="4">
    <location>
        <begin position="717"/>
        <end position="729"/>
    </location>
</feature>
<feature type="compositionally biased region" description="Low complexity" evidence="4">
    <location>
        <begin position="855"/>
        <end position="872"/>
    </location>
</feature>
<feature type="region of interest" description="Disordered" evidence="4">
    <location>
        <begin position="633"/>
        <end position="830"/>
    </location>
</feature>
<dbReference type="CDD" id="cd14003">
    <property type="entry name" value="STKc_AMPK-like"/>
    <property type="match status" value="1"/>
</dbReference>
<dbReference type="EMBL" id="JACYCC010000038">
    <property type="protein sequence ID" value="KAF8678857.1"/>
    <property type="molecule type" value="Genomic_DNA"/>
</dbReference>
<dbReference type="Gene3D" id="1.10.510.10">
    <property type="entry name" value="Transferase(Phosphotransferase) domain 1"/>
    <property type="match status" value="1"/>
</dbReference>
<feature type="compositionally biased region" description="Low complexity" evidence="4">
    <location>
        <begin position="1104"/>
        <end position="1113"/>
    </location>
</feature>
<feature type="compositionally biased region" description="Polar residues" evidence="4">
    <location>
        <begin position="760"/>
        <end position="772"/>
    </location>
</feature>
<dbReference type="Proteomes" id="UP000650582">
    <property type="component" value="Unassembled WGS sequence"/>
</dbReference>
<dbReference type="PANTHER" id="PTHR24346:SF110">
    <property type="entry name" value="NON-SPECIFIC SERINE_THREONINE PROTEIN KINASE"/>
    <property type="match status" value="1"/>
</dbReference>
<feature type="compositionally biased region" description="Polar residues" evidence="4">
    <location>
        <begin position="345"/>
        <end position="366"/>
    </location>
</feature>
<feature type="compositionally biased region" description="Acidic residues" evidence="4">
    <location>
        <begin position="1335"/>
        <end position="1344"/>
    </location>
</feature>
<dbReference type="GO" id="GO:0005737">
    <property type="term" value="C:cytoplasm"/>
    <property type="evidence" value="ECO:0007669"/>
    <property type="project" value="TreeGrafter"/>
</dbReference>
<dbReference type="Pfam" id="PF00069">
    <property type="entry name" value="Pkinase"/>
    <property type="match status" value="1"/>
</dbReference>
<feature type="compositionally biased region" description="Polar residues" evidence="4">
    <location>
        <begin position="1277"/>
        <end position="1293"/>
    </location>
</feature>
<reference evidence="7" key="1">
    <citation type="submission" date="2020-09" db="EMBL/GenBank/DDBJ databases">
        <title>Comparative genome analyses of four rice-infecting Rhizoctonia solani isolates reveal extensive enrichment of homogalacturonan modification genes.</title>
        <authorList>
            <person name="Lee D.-Y."/>
            <person name="Jeon J."/>
            <person name="Kim K.-T."/>
            <person name="Cheong K."/>
            <person name="Song H."/>
            <person name="Choi G."/>
            <person name="Ko J."/>
            <person name="Opiyo S.O."/>
            <person name="Zuo S."/>
            <person name="Madhav S."/>
            <person name="Lee Y.-H."/>
            <person name="Wang G.-L."/>
        </authorList>
    </citation>
    <scope>NUCLEOTIDE SEQUENCE</scope>
    <source>
        <strain evidence="7">AG1-IA YN-7</strain>
    </source>
</reference>
<dbReference type="InterPro" id="IPR000719">
    <property type="entry name" value="Prot_kinase_dom"/>
</dbReference>
<feature type="compositionally biased region" description="Polar residues" evidence="4">
    <location>
        <begin position="390"/>
        <end position="399"/>
    </location>
</feature>
<dbReference type="InterPro" id="IPR011009">
    <property type="entry name" value="Kinase-like_dom_sf"/>
</dbReference>
<feature type="compositionally biased region" description="Low complexity" evidence="4">
    <location>
        <begin position="1175"/>
        <end position="1196"/>
    </location>
</feature>
<dbReference type="PANTHER" id="PTHR24346">
    <property type="entry name" value="MAP/MICROTUBULE AFFINITY-REGULATING KINASE"/>
    <property type="match status" value="1"/>
</dbReference>
<dbReference type="Proteomes" id="UP000663840">
    <property type="component" value="Unassembled WGS sequence"/>
</dbReference>
<feature type="compositionally biased region" description="Polar residues" evidence="4">
    <location>
        <begin position="735"/>
        <end position="747"/>
    </location>
</feature>
<feature type="compositionally biased region" description="Low complexity" evidence="4">
    <location>
        <begin position="368"/>
        <end position="382"/>
    </location>
</feature>
<evidence type="ECO:0000313" key="7">
    <source>
        <dbReference type="EMBL" id="KAF8678857.1"/>
    </source>
</evidence>
<evidence type="ECO:0000313" key="6">
    <source>
        <dbReference type="EMBL" id="CAE6435633.1"/>
    </source>
</evidence>
<keyword evidence="7" id="KW-0418">Kinase</keyword>
<evidence type="ECO:0000259" key="5">
    <source>
        <dbReference type="PROSITE" id="PS50011"/>
    </source>
</evidence>
<feature type="compositionally biased region" description="Low complexity" evidence="4">
    <location>
        <begin position="977"/>
        <end position="995"/>
    </location>
</feature>
<feature type="compositionally biased region" description="Basic and acidic residues" evidence="4">
    <location>
        <begin position="434"/>
        <end position="451"/>
    </location>
</feature>
<gene>
    <name evidence="6" type="ORF">RDB_LOCUS71254</name>
    <name evidence="7" type="ORF">RHS04_04965</name>
</gene>
<dbReference type="PROSITE" id="PS50011">
    <property type="entry name" value="PROTEIN_KINASE_DOM"/>
    <property type="match status" value="1"/>
</dbReference>
<evidence type="ECO:0000256" key="1">
    <source>
        <dbReference type="ARBA" id="ARBA00022741"/>
    </source>
</evidence>
<feature type="compositionally biased region" description="Basic and acidic residues" evidence="4">
    <location>
        <begin position="780"/>
        <end position="826"/>
    </location>
</feature>
<dbReference type="GO" id="GO:0004674">
    <property type="term" value="F:protein serine/threonine kinase activity"/>
    <property type="evidence" value="ECO:0007669"/>
    <property type="project" value="TreeGrafter"/>
</dbReference>
<dbReference type="GO" id="GO:0035556">
    <property type="term" value="P:intracellular signal transduction"/>
    <property type="evidence" value="ECO:0007669"/>
    <property type="project" value="TreeGrafter"/>
</dbReference>
<feature type="region of interest" description="Disordered" evidence="4">
    <location>
        <begin position="924"/>
        <end position="1126"/>
    </location>
</feature>
<dbReference type="PROSITE" id="PS00107">
    <property type="entry name" value="PROTEIN_KINASE_ATP"/>
    <property type="match status" value="1"/>
</dbReference>
<sequence length="1344" mass="146175">MAAMRGTHRRSESQNVNQRAQLATAYQELGKELVSERIRVIGNYTLGKVIGEGTYGKVRLGTHRLTQTRVAIKQIPKAHSPQLTREIHHHRRLHHRHVTQLFEIIATESSVWLVTELCAGGELFDYLVEKGGRLEEVEARRIVGELCLALDYVHREGAVHRDLKLENVLLDERCTVKLGDFGFTREYEKSKLLDTFCGTTGYAAPEMLAGKRYTGSEVDIWSLGIIMYCLLVGTLPFDDDDEDVMRDKIIQGDFEIPDWLNLDAGDLISHILQKEPNKRYTIPQILAHPWFTSPSSEDLTIKLPVVDEAPTPVEPEVPTPDPQTPARLSPPQDIPLVPQKRNPPSRASTLGLSPSKSISGSDTTVYHSAASDISAGSGASVSDDTKSDSRGLTTPTTSDGGPLGAAQQQDDDYPTPMNARKPSFDEAQSVGEATLHRNESETTLRKVDFPKDLLATPDQPRRTFEAVPETEEDGQNEEVLLPRTSTSSVGMKRTESGGTGEESKLRAGPRHPSHPPTSFPSRTPARTKRRSMSSTISPPISPTSPTFGPGAEPPVDYLAELSLPTPVLFSTQLENELLENMSSLGLDASQIVHSVLSDACDSTGALWWMIKRKAERKERSRVRKESMMSIPLELPKLKENKSKEKFKEKPRKPTLLSEPQPLPPSVTEEGLGLDLEPPPVPPKPTLAFVPPTPTSSAMSVPVKTPPPTSPKTGYAQLSLSNSSLTRSLSPEAGSSARSTPTTPGQSAKRSRSDTGKPRSGSVSLLQRASTALTAGVLVKKKSDENTRARADAAGKPKPEEVTRQAKSKSDETARLVKAKSDERMAPEDPTAVRLTQAAAKLTKLQPSEIAPSERSSTTPTSVIPSSPWVVTSNSGVAAGVIKPTDTPEECPEDTLSSLPRISTSTKPRQRASLLTAFRTWFQDDKKKRKDQASPQYVAATRRTISTPTSAGSARGRARPVRTDSYTSSKRRREHRMSISSKHSSSANSRRSSVVSMNYPIAEGTSPVTRQRSDPRSMSPTSERGGEFSSRPSSVRSMSVSMTPVTPNMRRARHSKSPSNSSAGSGHPARRAQSPLQQYHRRAGSGSSTKVVRQVKQHSQRHNRSNSAASSIRSVPNSRPTSFHEGLGTIDSDIVLTSYSNSPEPQRRTFGQTSFVAQKKKGIVYSSMARSTWKKSWGIEPPGWSGPSSSMSKPTGSARESDPPSAGLRDVFTGRPSLSPDDDDDWTDDDEFLGGFGQSTRLGSSKLGFLGMSADQGQGSPALKRMELPGSSQGGLRVNTQKRPTRLSPLQNNLGLPPAVSQPPTTEVISEVAPATLAGRRGNLQAGRQGLRGSAIEEEEEEEEE</sequence>
<evidence type="ECO:0000256" key="2">
    <source>
        <dbReference type="ARBA" id="ARBA00022840"/>
    </source>
</evidence>
<feature type="domain" description="Protein kinase" evidence="5">
    <location>
        <begin position="44"/>
        <end position="291"/>
    </location>
</feature>
<name>A0A8H7H6D5_9AGAM</name>
<feature type="compositionally biased region" description="Basic residues" evidence="4">
    <location>
        <begin position="1092"/>
        <end position="1103"/>
    </location>
</feature>
<feature type="region of interest" description="Disordered" evidence="4">
    <location>
        <begin position="1175"/>
        <end position="1344"/>
    </location>
</feature>
<accession>A0A8H7H6D5</accession>
<dbReference type="FunFam" id="1.10.510.10:FF:000571">
    <property type="entry name" value="Maternal embryonic leucine zipper kinase"/>
    <property type="match status" value="1"/>
</dbReference>
<feature type="binding site" evidence="3">
    <location>
        <position position="73"/>
    </location>
    <ligand>
        <name>ATP</name>
        <dbReference type="ChEBI" id="CHEBI:30616"/>
    </ligand>
</feature>
<feature type="compositionally biased region" description="Pro residues" evidence="4">
    <location>
        <begin position="312"/>
        <end position="323"/>
    </location>
</feature>
<feature type="region of interest" description="Disordered" evidence="4">
    <location>
        <begin position="310"/>
        <end position="552"/>
    </location>
</feature>
<protein>
    <submittedName>
        <fullName evidence="7">Pkinase protein</fullName>
    </submittedName>
</protein>